<feature type="signal peptide" evidence="1">
    <location>
        <begin position="1"/>
        <end position="24"/>
    </location>
</feature>
<gene>
    <name evidence="2" type="ORF">H3146_17100</name>
</gene>
<dbReference type="Proteomes" id="UP000525686">
    <property type="component" value="Unassembled WGS sequence"/>
</dbReference>
<evidence type="ECO:0000256" key="1">
    <source>
        <dbReference type="SAM" id="SignalP"/>
    </source>
</evidence>
<feature type="chain" id="PRO_5031154725" description="Subtilisin inhibitor domain-containing protein" evidence="1">
    <location>
        <begin position="25"/>
        <end position="142"/>
    </location>
</feature>
<comment type="caution">
    <text evidence="2">The sequence shown here is derived from an EMBL/GenBank/DDBJ whole genome shotgun (WGS) entry which is preliminary data.</text>
</comment>
<evidence type="ECO:0000313" key="3">
    <source>
        <dbReference type="Proteomes" id="UP000525686"/>
    </source>
</evidence>
<reference evidence="3" key="1">
    <citation type="submission" date="2020-05" db="EMBL/GenBank/DDBJ databases">
        <title>Classification of alakaliphilic streptomycetes isolated from an alkaline soil next to Lonar Crater, India and a proposal for the recognition of Streptomyces alkaliterrae sp. nov.</title>
        <authorList>
            <person name="Golinska P."/>
        </authorList>
    </citation>
    <scope>NUCLEOTIDE SEQUENCE [LARGE SCALE GENOMIC DNA]</scope>
    <source>
        <strain evidence="3">OF3</strain>
    </source>
</reference>
<proteinExistence type="predicted"/>
<name>A0A7W3WMG5_9ACTN</name>
<dbReference type="EMBL" id="JABJWZ010000164">
    <property type="protein sequence ID" value="MBB1255053.1"/>
    <property type="molecule type" value="Genomic_DNA"/>
</dbReference>
<keyword evidence="1" id="KW-0732">Signal</keyword>
<evidence type="ECO:0008006" key="4">
    <source>
        <dbReference type="Google" id="ProtNLM"/>
    </source>
</evidence>
<organism evidence="2 3">
    <name type="scientific">Streptomyces alkaliterrae</name>
    <dbReference type="NCBI Taxonomy" id="2213162"/>
    <lineage>
        <taxon>Bacteria</taxon>
        <taxon>Bacillati</taxon>
        <taxon>Actinomycetota</taxon>
        <taxon>Actinomycetes</taxon>
        <taxon>Kitasatosporales</taxon>
        <taxon>Streptomycetaceae</taxon>
        <taxon>Streptomyces</taxon>
    </lineage>
</organism>
<dbReference type="AlphaFoldDB" id="A0A7W3WMG5"/>
<accession>A0A7W3WMG5</accession>
<evidence type="ECO:0000313" key="2">
    <source>
        <dbReference type="EMBL" id="MBB1255053.1"/>
    </source>
</evidence>
<protein>
    <recommendedName>
        <fullName evidence="4">Subtilisin inhibitor domain-containing protein</fullName>
    </recommendedName>
</protein>
<dbReference type="RefSeq" id="WP_181354813.1">
    <property type="nucleotide sequence ID" value="NZ_JABJWZ010000164.1"/>
</dbReference>
<sequence>MIKKFFLVFIAIVAMIASSGSASAAPSTVTDGSSSSFHDVVIAAKLKGSVKKPYYDKEKNKIRSSGKLTEGKLPKGWSLCIRILQTHPFAPPGEVGVKCVKKKKVSISVRNWCAPYAALLTVSKKGEKAKLWVRSETVVICK</sequence>